<feature type="domain" description="BRCT" evidence="2">
    <location>
        <begin position="1048"/>
        <end position="1160"/>
    </location>
</feature>
<dbReference type="Gene3D" id="3.40.50.10190">
    <property type="entry name" value="BRCT domain"/>
    <property type="match status" value="1"/>
</dbReference>
<feature type="compositionally biased region" description="Low complexity" evidence="1">
    <location>
        <begin position="24"/>
        <end position="35"/>
    </location>
</feature>
<comment type="caution">
    <text evidence="3">The sequence shown here is derived from an EMBL/GenBank/DDBJ whole genome shotgun (WGS) entry which is preliminary data.</text>
</comment>
<dbReference type="OrthoDB" id="2384350at2759"/>
<feature type="compositionally biased region" description="Basic and acidic residues" evidence="1">
    <location>
        <begin position="363"/>
        <end position="379"/>
    </location>
</feature>
<dbReference type="Proteomes" id="UP000223968">
    <property type="component" value="Unassembled WGS sequence"/>
</dbReference>
<feature type="compositionally biased region" description="Basic and acidic residues" evidence="1">
    <location>
        <begin position="747"/>
        <end position="756"/>
    </location>
</feature>
<feature type="compositionally biased region" description="Low complexity" evidence="1">
    <location>
        <begin position="235"/>
        <end position="254"/>
    </location>
</feature>
<proteinExistence type="predicted"/>
<evidence type="ECO:0000259" key="2">
    <source>
        <dbReference type="PROSITE" id="PS50172"/>
    </source>
</evidence>
<dbReference type="GO" id="GO:0000278">
    <property type="term" value="P:mitotic cell cycle"/>
    <property type="evidence" value="ECO:0007669"/>
    <property type="project" value="TreeGrafter"/>
</dbReference>
<feature type="region of interest" description="Disordered" evidence="1">
    <location>
        <begin position="944"/>
        <end position="1049"/>
    </location>
</feature>
<feature type="compositionally biased region" description="Low complexity" evidence="1">
    <location>
        <begin position="191"/>
        <end position="208"/>
    </location>
</feature>
<dbReference type="SUPFAM" id="SSF52113">
    <property type="entry name" value="BRCT domain"/>
    <property type="match status" value="1"/>
</dbReference>
<feature type="compositionally biased region" description="Basic and acidic residues" evidence="1">
    <location>
        <begin position="313"/>
        <end position="323"/>
    </location>
</feature>
<feature type="compositionally biased region" description="Basic and acidic residues" evidence="1">
    <location>
        <begin position="792"/>
        <end position="809"/>
    </location>
</feature>
<evidence type="ECO:0000313" key="3">
    <source>
        <dbReference type="EMBL" id="PGH12475.1"/>
    </source>
</evidence>
<name>A0A2B7XU59_9EURO</name>
<feature type="region of interest" description="Disordered" evidence="1">
    <location>
        <begin position="1168"/>
        <end position="1255"/>
    </location>
</feature>
<dbReference type="CDD" id="cd17716">
    <property type="entry name" value="BRCT_microcephalin_rpt1"/>
    <property type="match status" value="1"/>
</dbReference>
<feature type="compositionally biased region" description="Polar residues" evidence="1">
    <location>
        <begin position="1024"/>
        <end position="1035"/>
    </location>
</feature>
<evidence type="ECO:0000313" key="4">
    <source>
        <dbReference type="Proteomes" id="UP000223968"/>
    </source>
</evidence>
<dbReference type="PROSITE" id="PS50172">
    <property type="entry name" value="BRCT"/>
    <property type="match status" value="1"/>
</dbReference>
<keyword evidence="4" id="KW-1185">Reference proteome</keyword>
<feature type="compositionally biased region" description="Low complexity" evidence="1">
    <location>
        <begin position="57"/>
        <end position="85"/>
    </location>
</feature>
<feature type="region of interest" description="Disordered" evidence="1">
    <location>
        <begin position="843"/>
        <end position="884"/>
    </location>
</feature>
<reference evidence="3 4" key="1">
    <citation type="submission" date="2017-10" db="EMBL/GenBank/DDBJ databases">
        <title>Comparative genomics in systemic dimorphic fungi from Ajellomycetaceae.</title>
        <authorList>
            <person name="Munoz J.F."/>
            <person name="Mcewen J.G."/>
            <person name="Clay O.K."/>
            <person name="Cuomo C.A."/>
        </authorList>
    </citation>
    <scope>NUCLEOTIDE SEQUENCE [LARGE SCALE GENOMIC DNA]</scope>
    <source>
        <strain evidence="3 4">UAMH5409</strain>
    </source>
</reference>
<gene>
    <name evidence="3" type="ORF">AJ79_04219</name>
</gene>
<feature type="compositionally biased region" description="Basic and acidic residues" evidence="1">
    <location>
        <begin position="1223"/>
        <end position="1232"/>
    </location>
</feature>
<feature type="compositionally biased region" description="Acidic residues" evidence="1">
    <location>
        <begin position="1007"/>
        <end position="1019"/>
    </location>
</feature>
<dbReference type="InterPro" id="IPR001357">
    <property type="entry name" value="BRCT_dom"/>
</dbReference>
<feature type="compositionally biased region" description="Basic and acidic residues" evidence="1">
    <location>
        <begin position="86"/>
        <end position="101"/>
    </location>
</feature>
<feature type="compositionally biased region" description="Low complexity" evidence="1">
    <location>
        <begin position="331"/>
        <end position="340"/>
    </location>
</feature>
<dbReference type="PANTHER" id="PTHR14625">
    <property type="entry name" value="MICROCEPHALIN"/>
    <property type="match status" value="1"/>
</dbReference>
<evidence type="ECO:0000256" key="1">
    <source>
        <dbReference type="SAM" id="MobiDB-lite"/>
    </source>
</evidence>
<feature type="compositionally biased region" description="Polar residues" evidence="1">
    <location>
        <begin position="762"/>
        <end position="771"/>
    </location>
</feature>
<feature type="region of interest" description="Disordered" evidence="1">
    <location>
        <begin position="1"/>
        <end position="620"/>
    </location>
</feature>
<feature type="compositionally biased region" description="Polar residues" evidence="1">
    <location>
        <begin position="540"/>
        <end position="553"/>
    </location>
</feature>
<feature type="compositionally biased region" description="Basic and acidic residues" evidence="1">
    <location>
        <begin position="524"/>
        <end position="533"/>
    </location>
</feature>
<organism evidence="3 4">
    <name type="scientific">Helicocarpus griseus UAMH5409</name>
    <dbReference type="NCBI Taxonomy" id="1447875"/>
    <lineage>
        <taxon>Eukaryota</taxon>
        <taxon>Fungi</taxon>
        <taxon>Dikarya</taxon>
        <taxon>Ascomycota</taxon>
        <taxon>Pezizomycotina</taxon>
        <taxon>Eurotiomycetes</taxon>
        <taxon>Eurotiomycetidae</taxon>
        <taxon>Onygenales</taxon>
        <taxon>Ajellomycetaceae</taxon>
        <taxon>Helicocarpus</taxon>
    </lineage>
</organism>
<dbReference type="EMBL" id="PDNB01000057">
    <property type="protein sequence ID" value="PGH12475.1"/>
    <property type="molecule type" value="Genomic_DNA"/>
</dbReference>
<feature type="compositionally biased region" description="Polar residues" evidence="1">
    <location>
        <begin position="970"/>
        <end position="988"/>
    </location>
</feature>
<feature type="compositionally biased region" description="Polar residues" evidence="1">
    <location>
        <begin position="481"/>
        <end position="498"/>
    </location>
</feature>
<feature type="compositionally biased region" description="Acidic residues" evidence="1">
    <location>
        <begin position="164"/>
        <end position="176"/>
    </location>
</feature>
<dbReference type="InterPro" id="IPR022047">
    <property type="entry name" value="Microcephalin-like"/>
</dbReference>
<dbReference type="PANTHER" id="PTHR14625:SF3">
    <property type="entry name" value="MICROCEPHALIN"/>
    <property type="match status" value="1"/>
</dbReference>
<sequence length="1358" mass="147222">MAPRTAAAPSLDDPPKRMTRARAARTTEAPEAPARTSRKDTAADKPAAPTRGRPRTKTTSTCTDATASKPIGRSAAARNNNTATAEPKKDPAKRGRKKAQDEVQDTSAIDPDSSEDEMDIVSVRARPKSVTSSNKTATAAPKSAPGRGRKMTLALMAKGHDESAIEDNSDNDDELAQPEIPKKRPGRPKVTSTATKGKAAATETSTKAPVRRSRKATSVAADDENKGDNKTIHISAASLTASSAASRAKTTTTAPPRKKVTFLDMATDADKENKPIPSPTATEPKNKIQMGVKDKPVRKGAATPEGQKPTGGSKEEKKKEPLSPKKATQVARSGSSASSRDSADDDESGSPRPRIPRHSGSPTKRDPPRSFDSPVKKIDFTSPVKPSSQHPSLFHGAPNEQQQFFPRSVPATIPADSIMLASPARRLPPSPLKESLRDSPRRAQLQPAALLSRTEVADPRENSPLKTSPKKGKLGAAFPQRQFNPTATPSKTKMTLLQSPAKRPLSPIKSLPSRNTGVPPSREAPSERTEETIPYHVRPSPSTEKQQESITKSTEQDIKKEPETDDVFTDGPLDVEMSVLEDDQPSTAPGENVCSPVVQEETGEEPPAEAPTYELDDPLTSAVEDVYSPVVEEEDGSESPMKTPAYEIDDPFIITEANSIPTSPVNRYEIVNPDTSVSSIRSYQGIPPAAPSPPVFTASKPSQFVYRDDVVEDSEDEQMADASPTKFNVAPSRRKTIFGAQATSSVEDEHQKHEESLGFTPLAQNLSQWDSISPVKRRSSRVQSRGIFSPQKRSEPIEKATEDAVKDNGLENEPQPRSARQSLASITSMPTFFEDAMSVRQRDSVVSGISPSELDETDQEIHDDNVDEPTANCNAGPEPAIYEDMEDEGEAYGDENAVPAKSTAPIDPRLFDETPNEETIEKENSIPLPMSVTPIRSRVFPRTVHTVSKVPLRPDGDGSTLKIPRKRTRSLSSSPRKSTTPCLRNNRSPLRVSPRKERVALKPTAEDIVESEPESELPDETPVKYSTSTWPKSAGNSPTKSSKKPNPKDEQVLQGAVVFADVHTAEGADASGIFVELLTQMGARCVKSWSWNPRTSLSPVDGVDPKESKVGITHVVFKDGGVRTLEKVREANGLVKCVGVSWVLDCERKGKWLDESDYGVDVSLVPRGGQKRRKSMEPRALSNMNGSIIKLDSSTSSNGGRRSGADRETFQELMRVSPFPSSSRRDSMEWERASSPSQPEPQRHFAIQSTPTNPSRIADFLPGSGVESPTTPDFNYAFDFDGASAPSPITPYYPSQGSKLVQQTCPPKQLRQGLFDDQGRGDSQLSEGLKIRLEAARRKSLVWKPKVGSPLAGPGLNS</sequence>
<dbReference type="STRING" id="1447875.A0A2B7XU59"/>
<accession>A0A2B7XU59</accession>
<protein>
    <recommendedName>
        <fullName evidence="2">BRCT domain-containing protein</fullName>
    </recommendedName>
</protein>
<dbReference type="InterPro" id="IPR036420">
    <property type="entry name" value="BRCT_dom_sf"/>
</dbReference>
<feature type="region of interest" description="Disordered" evidence="1">
    <location>
        <begin position="712"/>
        <end position="826"/>
    </location>
</feature>